<dbReference type="CDD" id="cd00757">
    <property type="entry name" value="ThiF_MoeB_HesA_family"/>
    <property type="match status" value="1"/>
</dbReference>
<dbReference type="PANTHER" id="PTHR10953">
    <property type="entry name" value="UBIQUITIN-ACTIVATING ENZYME E1"/>
    <property type="match status" value="1"/>
</dbReference>
<gene>
    <name evidence="3" type="ordered locus">CENSYa_2046</name>
</gene>
<dbReference type="HOGENOM" id="CLU_013325_5_0_2"/>
<dbReference type="Proteomes" id="UP000000758">
    <property type="component" value="Chromosome"/>
</dbReference>
<dbReference type="EMBL" id="DP000238">
    <property type="protein sequence ID" value="ABK78649.1"/>
    <property type="molecule type" value="Genomic_DNA"/>
</dbReference>
<dbReference type="Pfam" id="PF00899">
    <property type="entry name" value="ThiF"/>
    <property type="match status" value="1"/>
</dbReference>
<dbReference type="GO" id="GO:0008641">
    <property type="term" value="F:ubiquitin-like modifier activating enzyme activity"/>
    <property type="evidence" value="ECO:0007669"/>
    <property type="project" value="InterPro"/>
</dbReference>
<dbReference type="GO" id="GO:0004792">
    <property type="term" value="F:thiosulfate-cyanide sulfurtransferase activity"/>
    <property type="evidence" value="ECO:0007669"/>
    <property type="project" value="TreeGrafter"/>
</dbReference>
<dbReference type="Gene3D" id="3.10.20.30">
    <property type="match status" value="1"/>
</dbReference>
<comment type="similarity">
    <text evidence="1">Belongs to the HesA/MoeB/ThiF family.</text>
</comment>
<dbReference type="InterPro" id="IPR035985">
    <property type="entry name" value="Ubiquitin-activating_enz"/>
</dbReference>
<dbReference type="FunFam" id="3.40.50.720:FF:000080">
    <property type="entry name" value="Thiazole biosynthesis adenylyltransferase ThiF"/>
    <property type="match status" value="1"/>
</dbReference>
<dbReference type="PATRIC" id="fig|414004.10.peg.1878"/>
<organism evidence="3 4">
    <name type="scientific">Cenarchaeum symbiosum (strain A)</name>
    <dbReference type="NCBI Taxonomy" id="414004"/>
    <lineage>
        <taxon>Archaea</taxon>
        <taxon>Nitrososphaerota</taxon>
        <taxon>Candidatus Cenarchaeales</taxon>
        <taxon>Candidatus Cenarchaeaceae</taxon>
        <taxon>Candidatus Cenarchaeum</taxon>
    </lineage>
</organism>
<dbReference type="STRING" id="414004.CENSYa_2046"/>
<dbReference type="SUPFAM" id="SSF54285">
    <property type="entry name" value="MoaD/ThiS"/>
    <property type="match status" value="1"/>
</dbReference>
<evidence type="ECO:0000313" key="4">
    <source>
        <dbReference type="Proteomes" id="UP000000758"/>
    </source>
</evidence>
<dbReference type="InterPro" id="IPR000594">
    <property type="entry name" value="ThiF_NAD_FAD-bd"/>
</dbReference>
<dbReference type="SUPFAM" id="SSF69572">
    <property type="entry name" value="Activating enzymes of the ubiquitin-like proteins"/>
    <property type="match status" value="1"/>
</dbReference>
<dbReference type="InterPro" id="IPR003749">
    <property type="entry name" value="ThiS/MoaD-like"/>
</dbReference>
<dbReference type="GO" id="GO:0016779">
    <property type="term" value="F:nucleotidyltransferase activity"/>
    <property type="evidence" value="ECO:0007669"/>
    <property type="project" value="TreeGrafter"/>
</dbReference>
<dbReference type="GO" id="GO:0005737">
    <property type="term" value="C:cytoplasm"/>
    <property type="evidence" value="ECO:0007669"/>
    <property type="project" value="TreeGrafter"/>
</dbReference>
<accession>A0RZ82</accession>
<dbReference type="InterPro" id="IPR045886">
    <property type="entry name" value="ThiF/MoeB/HesA"/>
</dbReference>
<name>A0RZ82_CENSY</name>
<reference evidence="3 4" key="1">
    <citation type="journal article" date="2006" name="Proc. Natl. Acad. Sci. U.S.A.">
        <title>Genomic analysis of the uncultivated marine crenarchaeote Cenarchaeum symbiosum.</title>
        <authorList>
            <person name="Hallam S.J."/>
            <person name="Konstantinidis K.T."/>
            <person name="Putnam N."/>
            <person name="Schleper C."/>
            <person name="Watanabe Y."/>
            <person name="Sugahara J."/>
            <person name="Preston C."/>
            <person name="de la Torre J."/>
            <person name="Richardson P.M."/>
            <person name="DeLong E.F."/>
        </authorList>
    </citation>
    <scope>NUCLEOTIDE SEQUENCE [LARGE SCALE GENOMIC DNA]</scope>
    <source>
        <strain evidence="4">A</strain>
    </source>
</reference>
<evidence type="ECO:0000313" key="3">
    <source>
        <dbReference type="EMBL" id="ABK78649.1"/>
    </source>
</evidence>
<sequence length="458" mass="49228">MANITFTVPPVLNGGTEKKIPMSAGTLKEAFDAVCKDMGEDFGRRVLEKDGTPRSLINVYVNGKNARFSGWMDTAFKDGDDVYLLPAVAGGSEMSRKEMDRYSRQIMLDSIGYEGQLKLKNARVCVVGVGGIGNPIVTRLAAMGVGKLRIVDRDVIELSNLHRQTMYEESDVGRVKVEAAAEKLRRLNSDVKVEPMAVSISENSAPDVVEGCDVVVDALDGVAARYALNRACLTKKIPFVTGAAVGTSGQVFTILPRETACYNCRFPALGEGDVPACSIEGVHPSILSIVGGIEVAETVRVVLGKKPDLAGRLLHIDLDPLSFSFVDIAREEQCPVCGPGVMVIENSGTSVKESTSVEANREMVVEELCGRAGGKRTFSLTPGRVFEIDVDGITRAASARGFRVEDQGELGLSVRTDDLSVSFMKSGSAMVVGTKDEDEARNLYNNLVGKDQVIRSSH</sequence>
<dbReference type="PANTHER" id="PTHR10953:SF102">
    <property type="entry name" value="ADENYLYLTRANSFERASE AND SULFURTRANSFERASE MOCS3"/>
    <property type="match status" value="1"/>
</dbReference>
<keyword evidence="4" id="KW-1185">Reference proteome</keyword>
<evidence type="ECO:0000256" key="1">
    <source>
        <dbReference type="ARBA" id="ARBA00009919"/>
    </source>
</evidence>
<dbReference type="KEGG" id="csy:CENSYa_2046"/>
<feature type="domain" description="THIF-type NAD/FAD binding fold" evidence="2">
    <location>
        <begin position="102"/>
        <end position="336"/>
    </location>
</feature>
<dbReference type="Gene3D" id="3.40.50.720">
    <property type="entry name" value="NAD(P)-binding Rossmann-like Domain"/>
    <property type="match status" value="1"/>
</dbReference>
<dbReference type="InterPro" id="IPR012675">
    <property type="entry name" value="Beta-grasp_dom_sf"/>
</dbReference>
<protein>
    <submittedName>
        <fullName evidence="3">4-methyl-5-(Beta-hydroxyethyl)thiazole monophosphate synthesis protein</fullName>
    </submittedName>
</protein>
<evidence type="ECO:0000259" key="2">
    <source>
        <dbReference type="Pfam" id="PF00899"/>
    </source>
</evidence>
<dbReference type="Pfam" id="PF02597">
    <property type="entry name" value="ThiS"/>
    <property type="match status" value="1"/>
</dbReference>
<proteinExistence type="inferred from homology"/>
<dbReference type="AlphaFoldDB" id="A0RZ82"/>
<dbReference type="EnsemblBacteria" id="ABK78649">
    <property type="protein sequence ID" value="ABK78649"/>
    <property type="gene ID" value="CENSYa_2046"/>
</dbReference>
<dbReference type="InterPro" id="IPR016155">
    <property type="entry name" value="Mopterin_synth/thiamin_S_b"/>
</dbReference>